<gene>
    <name evidence="12" type="ORF">E0F26_06190</name>
</gene>
<evidence type="ECO:0000256" key="9">
    <source>
        <dbReference type="ARBA" id="ARBA00023136"/>
    </source>
</evidence>
<keyword evidence="5" id="KW-1003">Cell membrane</keyword>
<keyword evidence="9" id="KW-0472">Membrane</keyword>
<evidence type="ECO:0000313" key="13">
    <source>
        <dbReference type="Proteomes" id="UP001317963"/>
    </source>
</evidence>
<keyword evidence="13" id="KW-1185">Reference proteome</keyword>
<evidence type="ECO:0000256" key="4">
    <source>
        <dbReference type="ARBA" id="ARBA00022448"/>
    </source>
</evidence>
<evidence type="ECO:0000256" key="6">
    <source>
        <dbReference type="ARBA" id="ARBA00022519"/>
    </source>
</evidence>
<keyword evidence="7" id="KW-0812">Transmembrane</keyword>
<organism evidence="12 13">
    <name type="scientific">Candidatus Paraluminiphilus aquimaris</name>
    <dbReference type="NCBI Taxonomy" id="2518994"/>
    <lineage>
        <taxon>Bacteria</taxon>
        <taxon>Pseudomonadati</taxon>
        <taxon>Pseudomonadota</taxon>
        <taxon>Gammaproteobacteria</taxon>
        <taxon>Cellvibrionales</taxon>
        <taxon>Halieaceae</taxon>
        <taxon>Candidatus Paraluminiphilus</taxon>
    </lineage>
</organism>
<evidence type="ECO:0000313" key="12">
    <source>
        <dbReference type="EMBL" id="UZP74355.1"/>
    </source>
</evidence>
<dbReference type="RefSeq" id="WP_279243170.1">
    <property type="nucleotide sequence ID" value="NZ_CP036501.1"/>
</dbReference>
<keyword evidence="6" id="KW-0997">Cell inner membrane</keyword>
<keyword evidence="8" id="KW-0653">Protein transport</keyword>
<accession>A0ABY6Q5R8</accession>
<evidence type="ECO:0000256" key="8">
    <source>
        <dbReference type="ARBA" id="ARBA00022927"/>
    </source>
</evidence>
<dbReference type="InterPro" id="IPR022792">
    <property type="entry name" value="T2SS_protein-GspN"/>
</dbReference>
<dbReference type="Pfam" id="PF01203">
    <property type="entry name" value="T2SSN"/>
    <property type="match status" value="1"/>
</dbReference>
<evidence type="ECO:0000256" key="2">
    <source>
        <dbReference type="ARBA" id="ARBA00007208"/>
    </source>
</evidence>
<dbReference type="EMBL" id="CP036501">
    <property type="protein sequence ID" value="UZP74355.1"/>
    <property type="molecule type" value="Genomic_DNA"/>
</dbReference>
<feature type="chain" id="PRO_5047312611" description="Type II secretion system protein N" evidence="11">
    <location>
        <begin position="28"/>
        <end position="246"/>
    </location>
</feature>
<proteinExistence type="inferred from homology"/>
<protein>
    <recommendedName>
        <fullName evidence="3">Type II secretion system protein N</fullName>
    </recommendedName>
    <alternativeName>
        <fullName evidence="10">General secretion pathway protein N</fullName>
    </alternativeName>
</protein>
<sequence>MSNRRFFIALSTALFAVLLLARLPASIATQLLPPSISVSTSSGTIWEGSAAHVQVNLNGKWFALGRVDWELHPLGILVGDAVTIRSKWGSQHIDVSAGVTLSGEVRVSNATIHTDIGWVKTLLPLFIAGDLNADIDELRVTASGLPAVLTGRIVWENAAWQAVGGDVSLGTYVVEIATDESGISGRIMTLKGALELTGEFGLKGDAYSVAADLSGAAARNEAFQQAIALLAVPTESGYRIDLSGTL</sequence>
<evidence type="ECO:0000256" key="5">
    <source>
        <dbReference type="ARBA" id="ARBA00022475"/>
    </source>
</evidence>
<reference evidence="12 13" key="1">
    <citation type="submission" date="2019-02" db="EMBL/GenBank/DDBJ databases">
        <title>Halieaceae_genomes.</title>
        <authorList>
            <person name="Li S.-H."/>
        </authorList>
    </citation>
    <scope>NUCLEOTIDE SEQUENCE [LARGE SCALE GENOMIC DNA]</scope>
    <source>
        <strain evidence="12 13">JH123</strain>
    </source>
</reference>
<evidence type="ECO:0000256" key="11">
    <source>
        <dbReference type="SAM" id="SignalP"/>
    </source>
</evidence>
<evidence type="ECO:0000256" key="10">
    <source>
        <dbReference type="ARBA" id="ARBA00030772"/>
    </source>
</evidence>
<evidence type="ECO:0000256" key="7">
    <source>
        <dbReference type="ARBA" id="ARBA00022692"/>
    </source>
</evidence>
<dbReference type="PROSITE" id="PS51318">
    <property type="entry name" value="TAT"/>
    <property type="match status" value="1"/>
</dbReference>
<name>A0ABY6Q5R8_9GAMM</name>
<keyword evidence="11" id="KW-0732">Signal</keyword>
<comment type="similarity">
    <text evidence="2">Belongs to the GSP N family.</text>
</comment>
<keyword evidence="4" id="KW-0813">Transport</keyword>
<comment type="subcellular location">
    <subcellularLocation>
        <location evidence="1">Cell inner membrane</location>
    </subcellularLocation>
</comment>
<dbReference type="InterPro" id="IPR006311">
    <property type="entry name" value="TAT_signal"/>
</dbReference>
<feature type="signal peptide" evidence="11">
    <location>
        <begin position="1"/>
        <end position="27"/>
    </location>
</feature>
<dbReference type="Proteomes" id="UP001317963">
    <property type="component" value="Chromosome"/>
</dbReference>
<evidence type="ECO:0000256" key="1">
    <source>
        <dbReference type="ARBA" id="ARBA00004533"/>
    </source>
</evidence>
<evidence type="ECO:0000256" key="3">
    <source>
        <dbReference type="ARBA" id="ARBA00021563"/>
    </source>
</evidence>